<dbReference type="RefSeq" id="WP_380235175.1">
    <property type="nucleotide sequence ID" value="NZ_JBHSOD010000020.1"/>
</dbReference>
<feature type="non-terminal residue" evidence="1">
    <location>
        <position position="1"/>
    </location>
</feature>
<comment type="caution">
    <text evidence="1">The sequence shown here is derived from an EMBL/GenBank/DDBJ whole genome shotgun (WGS) entry which is preliminary data.</text>
</comment>
<sequence length="100" mass="11043">AELPVSSDIARYADFRGSFLAKAQQRVTALEVYCKGCRRPYEDVADEKCAAVVDNRHLIGGDQRVRAKRLPAPVAPAGARLVPGHTYSRRGVEAYVQRMV</sequence>
<proteinExistence type="predicted"/>
<reference evidence="2" key="1">
    <citation type="journal article" date="2019" name="Int. J. Syst. Evol. Microbiol.">
        <title>The Global Catalogue of Microorganisms (GCM) 10K type strain sequencing project: providing services to taxonomists for standard genome sequencing and annotation.</title>
        <authorList>
            <consortium name="The Broad Institute Genomics Platform"/>
            <consortium name="The Broad Institute Genome Sequencing Center for Infectious Disease"/>
            <person name="Wu L."/>
            <person name="Ma J."/>
        </authorList>
    </citation>
    <scope>NUCLEOTIDE SEQUENCE [LARGE SCALE GENOMIC DNA]</scope>
    <source>
        <strain evidence="2">CGMCC 4.1469</strain>
    </source>
</reference>
<gene>
    <name evidence="1" type="ORF">ACFP0N_17980</name>
</gene>
<protein>
    <submittedName>
        <fullName evidence="1">Uncharacterized protein</fullName>
    </submittedName>
</protein>
<keyword evidence="2" id="KW-1185">Reference proteome</keyword>
<name>A0ABW1EYE7_9ACTN</name>
<dbReference type="Proteomes" id="UP001596067">
    <property type="component" value="Unassembled WGS sequence"/>
</dbReference>
<accession>A0ABW1EYE7</accession>
<organism evidence="1 2">
    <name type="scientific">Kitasatospora aburaviensis</name>
    <dbReference type="NCBI Taxonomy" id="67265"/>
    <lineage>
        <taxon>Bacteria</taxon>
        <taxon>Bacillati</taxon>
        <taxon>Actinomycetota</taxon>
        <taxon>Actinomycetes</taxon>
        <taxon>Kitasatosporales</taxon>
        <taxon>Streptomycetaceae</taxon>
        <taxon>Kitasatospora</taxon>
    </lineage>
</organism>
<evidence type="ECO:0000313" key="2">
    <source>
        <dbReference type="Proteomes" id="UP001596067"/>
    </source>
</evidence>
<evidence type="ECO:0000313" key="1">
    <source>
        <dbReference type="EMBL" id="MFC5886860.1"/>
    </source>
</evidence>
<dbReference type="EMBL" id="JBHSOD010000020">
    <property type="protein sequence ID" value="MFC5886860.1"/>
    <property type="molecule type" value="Genomic_DNA"/>
</dbReference>